<dbReference type="Gene3D" id="3.40.109.10">
    <property type="entry name" value="NADH Oxidase"/>
    <property type="match status" value="1"/>
</dbReference>
<proteinExistence type="inferred from homology"/>
<dbReference type="GO" id="GO:0016491">
    <property type="term" value="F:oxidoreductase activity"/>
    <property type="evidence" value="ECO:0007669"/>
    <property type="project" value="UniProtKB-KW"/>
</dbReference>
<feature type="domain" description="Putative nitroreductase TM1586" evidence="3">
    <location>
        <begin position="7"/>
        <end position="219"/>
    </location>
</feature>
<keyword evidence="2" id="KW-0560">Oxidoreductase</keyword>
<evidence type="ECO:0000256" key="2">
    <source>
        <dbReference type="ARBA" id="ARBA00023002"/>
    </source>
</evidence>
<comment type="caution">
    <text evidence="4">The sequence shown here is derived from an EMBL/GenBank/DDBJ whole genome shotgun (WGS) entry which is preliminary data.</text>
</comment>
<protein>
    <submittedName>
        <fullName evidence="4">Nitroreductase family protein</fullName>
    </submittedName>
</protein>
<evidence type="ECO:0000313" key="4">
    <source>
        <dbReference type="EMBL" id="MBZ2165783.1"/>
    </source>
</evidence>
<dbReference type="InterPro" id="IPR000415">
    <property type="entry name" value="Nitroreductase-like"/>
</dbReference>
<dbReference type="Gene3D" id="3.40.109.30">
    <property type="entry name" value="putative nitroreductase (tm1586), domain 2"/>
    <property type="match status" value="1"/>
</dbReference>
<organism evidence="4 5">
    <name type="scientific">Methanobacterium spitsbergense</name>
    <dbReference type="NCBI Taxonomy" id="2874285"/>
    <lineage>
        <taxon>Archaea</taxon>
        <taxon>Methanobacteriati</taxon>
        <taxon>Methanobacteriota</taxon>
        <taxon>Methanomada group</taxon>
        <taxon>Methanobacteria</taxon>
        <taxon>Methanobacteriales</taxon>
        <taxon>Methanobacteriaceae</taxon>
        <taxon>Methanobacterium</taxon>
    </lineage>
</organism>
<dbReference type="RefSeq" id="WP_223791369.1">
    <property type="nucleotide sequence ID" value="NZ_JAIOUQ010000007.1"/>
</dbReference>
<accession>A0A8T5UYA3</accession>
<dbReference type="PANTHER" id="PTHR43673">
    <property type="entry name" value="NAD(P)H NITROREDUCTASE YDGI-RELATED"/>
    <property type="match status" value="1"/>
</dbReference>
<dbReference type="EMBL" id="JAIOUQ010000007">
    <property type="protein sequence ID" value="MBZ2165783.1"/>
    <property type="molecule type" value="Genomic_DNA"/>
</dbReference>
<dbReference type="CDD" id="cd02062">
    <property type="entry name" value="Nitro_FMN_reductase"/>
    <property type="match status" value="1"/>
</dbReference>
<evidence type="ECO:0000259" key="3">
    <source>
        <dbReference type="Pfam" id="PF14512"/>
    </source>
</evidence>
<evidence type="ECO:0000256" key="1">
    <source>
        <dbReference type="ARBA" id="ARBA00007118"/>
    </source>
</evidence>
<comment type="similarity">
    <text evidence="1">Belongs to the nitroreductase family.</text>
</comment>
<dbReference type="Proteomes" id="UP000825933">
    <property type="component" value="Unassembled WGS sequence"/>
</dbReference>
<dbReference type="Pfam" id="PF14512">
    <property type="entry name" value="TM1586_NiRdase"/>
    <property type="match status" value="1"/>
</dbReference>
<reference evidence="5" key="1">
    <citation type="journal article" date="2022" name="Microbiol. Resour. Announc.">
        <title>Draft Genome Sequence of a Methanogenic Archaeon from West Spitsbergen Permafrost.</title>
        <authorList>
            <person name="Trubitsyn V."/>
            <person name="Rivkina E."/>
            <person name="Shcherbakova V."/>
        </authorList>
    </citation>
    <scope>NUCLEOTIDE SEQUENCE [LARGE SCALE GENOMIC DNA]</scope>
    <source>
        <strain evidence="5">VT</strain>
    </source>
</reference>
<gene>
    <name evidence="4" type="ORF">K8N75_06995</name>
</gene>
<dbReference type="PANTHER" id="PTHR43673:SF10">
    <property type="entry name" value="NADH DEHYDROGENASE_NAD(P)H NITROREDUCTASE XCC3605-RELATED"/>
    <property type="match status" value="1"/>
</dbReference>
<dbReference type="InterPro" id="IPR029478">
    <property type="entry name" value="TM1586_NiRdase"/>
</dbReference>
<evidence type="ECO:0000313" key="5">
    <source>
        <dbReference type="Proteomes" id="UP000825933"/>
    </source>
</evidence>
<keyword evidence="5" id="KW-1185">Reference proteome</keyword>
<name>A0A8T5UYA3_9EURY</name>
<dbReference type="SUPFAM" id="SSF55469">
    <property type="entry name" value="FMN-dependent nitroreductase-like"/>
    <property type="match status" value="1"/>
</dbReference>
<dbReference type="AlphaFoldDB" id="A0A8T5UYA3"/>
<sequence length="253" mass="28905">MKKDDYYPIIFKRKSIRNYDLNPLDNNILKEISEEFDNLIPLYSNINTEIKIISTEDVKQRFMKKAPHYLAVFSDTSEGYLTNVGFMLQQMDLFFSSNGIGSCWQGIPIPKAEILNGSNLKFIILMAFGKPLDPLYRDSMNEFKRNPIEKISKVTGADNLLEAAKLAPSATNSQPWFFTGNDSAINVYSIKPNFLKAMVVNKYIPIDVGISIYHLKVAAEHFGKTTEIIFDKDEKKDSPKGYTYYATLKFSME</sequence>